<keyword evidence="3" id="KW-1185">Reference proteome</keyword>
<gene>
    <name evidence="2" type="ORF">VK792_10705</name>
</gene>
<evidence type="ECO:0000313" key="3">
    <source>
        <dbReference type="Proteomes" id="UP001348149"/>
    </source>
</evidence>
<dbReference type="PANTHER" id="PTHR28047:SF5">
    <property type="entry name" value="PROTEIN DCG1"/>
    <property type="match status" value="1"/>
</dbReference>
<dbReference type="Proteomes" id="UP001348149">
    <property type="component" value="Unassembled WGS sequence"/>
</dbReference>
<organism evidence="2 3">
    <name type="scientific">Mesobacterium hydrothermale</name>
    <dbReference type="NCBI Taxonomy" id="3111907"/>
    <lineage>
        <taxon>Bacteria</taxon>
        <taxon>Pseudomonadati</taxon>
        <taxon>Pseudomonadota</taxon>
        <taxon>Alphaproteobacteria</taxon>
        <taxon>Rhodobacterales</taxon>
        <taxon>Roseobacteraceae</taxon>
        <taxon>Mesobacterium</taxon>
    </lineage>
</organism>
<dbReference type="RefSeq" id="WP_326297478.1">
    <property type="nucleotide sequence ID" value="NZ_JAYLLH010000012.1"/>
</dbReference>
<accession>A0ABU6HH63</accession>
<dbReference type="PANTHER" id="PTHR28047">
    <property type="entry name" value="PROTEIN DCG1"/>
    <property type="match status" value="1"/>
</dbReference>
<proteinExistence type="inferred from homology"/>
<dbReference type="InterPro" id="IPR015942">
    <property type="entry name" value="Asp/Glu/hydantoin_racemase"/>
</dbReference>
<name>A0ABU6HH63_9RHOB</name>
<evidence type="ECO:0000313" key="2">
    <source>
        <dbReference type="EMBL" id="MEC3861757.1"/>
    </source>
</evidence>
<comment type="similarity">
    <text evidence="1">Belongs to the HyuE racemase family.</text>
</comment>
<reference evidence="2 3" key="1">
    <citation type="submission" date="2024-01" db="EMBL/GenBank/DDBJ databases">
        <title>Mesobacterium rodlantinim sp. nov., isolated from shallow sea hydrothermal systems off Kueishantao Island.</title>
        <authorList>
            <person name="Su Z."/>
            <person name="Tang K."/>
        </authorList>
    </citation>
    <scope>NUCLEOTIDE SEQUENCE [LARGE SCALE GENOMIC DNA]</scope>
    <source>
        <strain evidence="2 3">TK19101</strain>
    </source>
</reference>
<sequence>MRARAWSERMSAIIINPNCTAAMTDAMLGVAKRAAPALHWEGWTSFGGPPAIQRREDGEAASPPLLVRVREAAERRAAGIVIGCFDDTALEPAALSVPVPLIGIGQAAYHLCALRGWQFSVVTTLSVSVPVIEENIHRYGLAGLLGRVRASEVPVLALEDDPDGVIDRIAAEAGAAIAEDGIDAIVLGCAGMVRVVNGLRARLPVPVIDPVEAAAGCLEWLVRADRA</sequence>
<evidence type="ECO:0000256" key="1">
    <source>
        <dbReference type="ARBA" id="ARBA00038414"/>
    </source>
</evidence>
<dbReference type="EMBL" id="JAYLLH010000012">
    <property type="protein sequence ID" value="MEC3861757.1"/>
    <property type="molecule type" value="Genomic_DNA"/>
</dbReference>
<dbReference type="InterPro" id="IPR053714">
    <property type="entry name" value="Iso_Racemase_Enz_sf"/>
</dbReference>
<dbReference type="InterPro" id="IPR052186">
    <property type="entry name" value="Hydantoin_racemase-like"/>
</dbReference>
<protein>
    <submittedName>
        <fullName evidence="2">Aspartate/glutamate racemase family protein</fullName>
    </submittedName>
</protein>
<comment type="caution">
    <text evidence="2">The sequence shown here is derived from an EMBL/GenBank/DDBJ whole genome shotgun (WGS) entry which is preliminary data.</text>
</comment>
<dbReference type="Gene3D" id="3.40.50.12500">
    <property type="match status" value="1"/>
</dbReference>
<dbReference type="Pfam" id="PF01177">
    <property type="entry name" value="Asp_Glu_race"/>
    <property type="match status" value="1"/>
</dbReference>